<dbReference type="Pfam" id="PF00989">
    <property type="entry name" value="PAS"/>
    <property type="match status" value="1"/>
</dbReference>
<evidence type="ECO:0000313" key="7">
    <source>
        <dbReference type="Proteomes" id="UP000702425"/>
    </source>
</evidence>
<dbReference type="InterPro" id="IPR035965">
    <property type="entry name" value="PAS-like_dom_sf"/>
</dbReference>
<dbReference type="InterPro" id="IPR000014">
    <property type="entry name" value="PAS"/>
</dbReference>
<proteinExistence type="predicted"/>
<dbReference type="InterPro" id="IPR013767">
    <property type="entry name" value="PAS_fold"/>
</dbReference>
<dbReference type="SMART" id="SM00091">
    <property type="entry name" value="PAS"/>
    <property type="match status" value="3"/>
</dbReference>
<feature type="domain" description="PAS" evidence="2">
    <location>
        <begin position="657"/>
        <end position="727"/>
    </location>
</feature>
<dbReference type="NCBIfam" id="TIGR00254">
    <property type="entry name" value="GGDEF"/>
    <property type="match status" value="1"/>
</dbReference>
<dbReference type="InterPro" id="IPR001633">
    <property type="entry name" value="EAL_dom"/>
</dbReference>
<dbReference type="Gene3D" id="3.30.450.20">
    <property type="entry name" value="PAS domain"/>
    <property type="match status" value="3"/>
</dbReference>
<evidence type="ECO:0000259" key="5">
    <source>
        <dbReference type="PROSITE" id="PS50887"/>
    </source>
</evidence>
<dbReference type="PROSITE" id="PS50883">
    <property type="entry name" value="EAL"/>
    <property type="match status" value="1"/>
</dbReference>
<organism evidence="6 7">
    <name type="scientific">Microcoleus asticus IPMA8</name>
    <dbReference type="NCBI Taxonomy" id="2563858"/>
    <lineage>
        <taxon>Bacteria</taxon>
        <taxon>Bacillati</taxon>
        <taxon>Cyanobacteriota</taxon>
        <taxon>Cyanophyceae</taxon>
        <taxon>Oscillatoriophycideae</taxon>
        <taxon>Oscillatoriales</taxon>
        <taxon>Microcoleaceae</taxon>
        <taxon>Microcoleus</taxon>
        <taxon>Microcoleus asticus</taxon>
    </lineage>
</organism>
<evidence type="ECO:0000259" key="3">
    <source>
        <dbReference type="PROSITE" id="PS50113"/>
    </source>
</evidence>
<dbReference type="PROSITE" id="PS50113">
    <property type="entry name" value="PAC"/>
    <property type="match status" value="2"/>
</dbReference>
<dbReference type="SUPFAM" id="SSF141868">
    <property type="entry name" value="EAL domain-like"/>
    <property type="match status" value="2"/>
</dbReference>
<name>A0ABX2CZT2_9CYAN</name>
<protein>
    <submittedName>
        <fullName evidence="6">Signaling protein</fullName>
    </submittedName>
</protein>
<reference evidence="6 7" key="1">
    <citation type="journal article" date="2020" name="Sci. Rep.">
        <title>A novel cyanobacterial geosmin producer, revising GeoA distribution and dispersion patterns in Bacteria.</title>
        <authorList>
            <person name="Churro C."/>
            <person name="Semedo-Aguiar A.P."/>
            <person name="Silva A.D."/>
            <person name="Pereira-Leal J.B."/>
            <person name="Leite R.B."/>
        </authorList>
    </citation>
    <scope>NUCLEOTIDE SEQUENCE [LARGE SCALE GENOMIC DNA]</scope>
    <source>
        <strain evidence="6 7">IPMA8</strain>
    </source>
</reference>
<comment type="caution">
    <text evidence="6">The sequence shown here is derived from an EMBL/GenBank/DDBJ whole genome shotgun (WGS) entry which is preliminary data.</text>
</comment>
<dbReference type="Gene3D" id="3.20.20.450">
    <property type="entry name" value="EAL domain"/>
    <property type="match status" value="1"/>
</dbReference>
<dbReference type="InterPro" id="IPR001610">
    <property type="entry name" value="PAC"/>
</dbReference>
<dbReference type="Pfam" id="PF00990">
    <property type="entry name" value="GGDEF"/>
    <property type="match status" value="1"/>
</dbReference>
<dbReference type="SUPFAM" id="SSF55785">
    <property type="entry name" value="PYP-like sensor domain (PAS domain)"/>
    <property type="match status" value="3"/>
</dbReference>
<dbReference type="InterPro" id="IPR000160">
    <property type="entry name" value="GGDEF_dom"/>
</dbReference>
<dbReference type="PANTHER" id="PTHR44757:SF2">
    <property type="entry name" value="BIOFILM ARCHITECTURE MAINTENANCE PROTEIN MBAA"/>
    <property type="match status" value="1"/>
</dbReference>
<dbReference type="Gene3D" id="3.30.70.270">
    <property type="match status" value="1"/>
</dbReference>
<dbReference type="CDD" id="cd01948">
    <property type="entry name" value="EAL"/>
    <property type="match status" value="1"/>
</dbReference>
<dbReference type="SMART" id="SM00086">
    <property type="entry name" value="PAC"/>
    <property type="match status" value="3"/>
</dbReference>
<dbReference type="SUPFAM" id="SSF55781">
    <property type="entry name" value="GAF domain-like"/>
    <property type="match status" value="2"/>
</dbReference>
<evidence type="ECO:0000259" key="4">
    <source>
        <dbReference type="PROSITE" id="PS50883"/>
    </source>
</evidence>
<feature type="region of interest" description="Disordered" evidence="1">
    <location>
        <begin position="1066"/>
        <end position="1087"/>
    </location>
</feature>
<keyword evidence="7" id="KW-1185">Reference proteome</keyword>
<dbReference type="PROSITE" id="PS50112">
    <property type="entry name" value="PAS"/>
    <property type="match status" value="2"/>
</dbReference>
<dbReference type="SMART" id="SM00065">
    <property type="entry name" value="GAF"/>
    <property type="match status" value="2"/>
</dbReference>
<dbReference type="InterPro" id="IPR035919">
    <property type="entry name" value="EAL_sf"/>
</dbReference>
<dbReference type="InterPro" id="IPR043128">
    <property type="entry name" value="Rev_trsase/Diguanyl_cyclase"/>
</dbReference>
<dbReference type="SUPFAM" id="SSF55073">
    <property type="entry name" value="Nucleotide cyclase"/>
    <property type="match status" value="1"/>
</dbReference>
<dbReference type="InterPro" id="IPR029787">
    <property type="entry name" value="Nucleotide_cyclase"/>
</dbReference>
<feature type="domain" description="EAL" evidence="4">
    <location>
        <begin position="965"/>
        <end position="1338"/>
    </location>
</feature>
<feature type="compositionally biased region" description="Basic and acidic residues" evidence="1">
    <location>
        <begin position="1066"/>
        <end position="1081"/>
    </location>
</feature>
<dbReference type="InterPro" id="IPR029016">
    <property type="entry name" value="GAF-like_dom_sf"/>
</dbReference>
<feature type="domain" description="GGDEF" evidence="5">
    <location>
        <begin position="814"/>
        <end position="956"/>
    </location>
</feature>
<feature type="domain" description="PAC" evidence="3">
    <location>
        <begin position="101"/>
        <end position="151"/>
    </location>
</feature>
<dbReference type="Gene3D" id="3.30.450.40">
    <property type="match status" value="2"/>
</dbReference>
<dbReference type="SMART" id="SM00267">
    <property type="entry name" value="GGDEF"/>
    <property type="match status" value="1"/>
</dbReference>
<dbReference type="Proteomes" id="UP000702425">
    <property type="component" value="Unassembled WGS sequence"/>
</dbReference>
<accession>A0ABX2CZT2</accession>
<feature type="domain" description="PAC" evidence="3">
    <location>
        <begin position="415"/>
        <end position="469"/>
    </location>
</feature>
<dbReference type="InterPro" id="IPR003018">
    <property type="entry name" value="GAF"/>
</dbReference>
<dbReference type="RefSeq" id="WP_172189641.1">
    <property type="nucleotide sequence ID" value="NZ_CAWPPK010000282.1"/>
</dbReference>
<evidence type="ECO:0000259" key="2">
    <source>
        <dbReference type="PROSITE" id="PS50112"/>
    </source>
</evidence>
<dbReference type="PROSITE" id="PS50887">
    <property type="entry name" value="GGDEF"/>
    <property type="match status" value="1"/>
</dbReference>
<feature type="domain" description="PAS" evidence="2">
    <location>
        <begin position="341"/>
        <end position="414"/>
    </location>
</feature>
<dbReference type="SMART" id="SM00052">
    <property type="entry name" value="EAL"/>
    <property type="match status" value="1"/>
</dbReference>
<dbReference type="InterPro" id="IPR000700">
    <property type="entry name" value="PAS-assoc_C"/>
</dbReference>
<sequence length="1344" mass="149383">MESFIPENSEDCQGCASKADLYKELQGTTELLLTIGNSMPMPLIVSSLADGTILYSNDLCRQTFGFTGFKSIERQKAEMLYHNPAERQELLLRLARNEHVRETEVRLKKADGTLFWASVSMRYLTLVSGKAVLSVFSDITDRKRAAAKEQELLASIHLRARQQAAVAYLGQQALAETDLSALMDKAAVLIAQTLDVDYCQLLELLPSGHAFMLRAGVGWQPGLVGSATVTASARSQAGYTLLVGEPTIVEDLRVETRFSELPLLHNHRAVSGVTVIIPGNRGVGSNWGQAEPANSSSSPAWGILGVHTSQGRVFSQDDVYFVEAIANVLAAAIERIISQERLQMMERAIESCSNGIAITDATVADNPIIYVNPSFERITGYRRDELMGKNCRFLQGADRDTAAAKQLRSAIEEGRECQVILRNFRKDGTPFWHELSIAPVYNSRRHLTHFIGVQTDITDRQRSEEELFLNSQALAAFSANLKHLHRITTYHYQNFEELVDDYLTAGCLMFGLSIGIMAEVESETFIVQAAKTDLGYFVRGLELNLSDTYCAAVIKLNKTVAYSHIGADIEMREHPAYQSCKSESYIGTPIFVNNKTYGTLSFSSPEIKKRQFKYEEIEIIELMAQSIGKILAVHQMEVERQQAEKERCELIVSLQESEERYRRLVELSPEAIAVHSQGRIAYINAAGAKLLGASSPDALIGFPVLHFVHPNYVETARERIRLVEKENKPIDLAEQKLMRLDGQIIDVEVVGIPATYQGLTAAQIIIRDVTERKRVERQLLHGAFHDALTGLPNRVLFIDRLGQAIRRSNQSADYKFGLLFLDLDRFKVVNDSLGHVLGDKLLVALADRLQTCVRASDTVARLGGDEFTILLDHIHSLSDATLAAKKIQKELTMPFHIEGHEVFTTASIGIVFSRGETADSGESNLYTHPEEFLRDADIAMYRAKALGKARHEVFNLAMHDQTMSLLQLENDLRLAILGKEELGESKDQCSHFIVHYQPIVSIASGAIEGFEALVRWHHPVRGLVPPSTFIPVAEETGLIVPLGAWVLREACQQLRLWQEMLTEEDGRSSMEVRKRKNEERRGKRAAGNLRNLTDLTDRGNEEQGRRNMEEIIGKKLPISSYQFPITDFHSPVTNSQYPITNTSATLNTSSQLPIPNFQLPIIDPSQLTMSVNLSPKQLGLANLIEQIDEILAETGCAPSCLKLEITESALVENVKKANIVLAQLKGRNIRLSIDDFGTGYSSLSYLHRFPLDTLKIDRSFVSRLGAVENGDGGGQPLQIVRAIVTLAHNLGLNAIAEGVETAEQLAQLRELGCELAQGYWFSKPLDSSAVTEMLINLGNRAILK</sequence>
<dbReference type="PANTHER" id="PTHR44757">
    <property type="entry name" value="DIGUANYLATE CYCLASE DGCP"/>
    <property type="match status" value="1"/>
</dbReference>
<evidence type="ECO:0000256" key="1">
    <source>
        <dbReference type="SAM" id="MobiDB-lite"/>
    </source>
</evidence>
<dbReference type="CDD" id="cd00130">
    <property type="entry name" value="PAS"/>
    <property type="match status" value="3"/>
</dbReference>
<dbReference type="Pfam" id="PF00563">
    <property type="entry name" value="EAL"/>
    <property type="match status" value="2"/>
</dbReference>
<evidence type="ECO:0000313" key="6">
    <source>
        <dbReference type="EMBL" id="NQE35906.1"/>
    </source>
</evidence>
<dbReference type="CDD" id="cd01949">
    <property type="entry name" value="GGDEF"/>
    <property type="match status" value="1"/>
</dbReference>
<dbReference type="EMBL" id="SRRZ01000067">
    <property type="protein sequence ID" value="NQE35906.1"/>
    <property type="molecule type" value="Genomic_DNA"/>
</dbReference>
<dbReference type="Pfam" id="PF13426">
    <property type="entry name" value="PAS_9"/>
    <property type="match status" value="2"/>
</dbReference>
<dbReference type="NCBIfam" id="TIGR00229">
    <property type="entry name" value="sensory_box"/>
    <property type="match status" value="3"/>
</dbReference>
<dbReference type="Pfam" id="PF01590">
    <property type="entry name" value="GAF"/>
    <property type="match status" value="2"/>
</dbReference>
<dbReference type="InterPro" id="IPR052155">
    <property type="entry name" value="Biofilm_reg_signaling"/>
</dbReference>
<gene>
    <name evidence="6" type="ORF">E5S67_03668</name>
</gene>